<feature type="chain" id="PRO_5018306776" description="Lipoprotein" evidence="3">
    <location>
        <begin position="19"/>
        <end position="418"/>
    </location>
</feature>
<accession>A0A3N2RGZ0</accession>
<evidence type="ECO:0000256" key="3">
    <source>
        <dbReference type="SAM" id="SignalP"/>
    </source>
</evidence>
<comment type="caution">
    <text evidence="4">The sequence shown here is derived from an EMBL/GenBank/DDBJ whole genome shotgun (WGS) entry which is preliminary data.</text>
</comment>
<feature type="coiled-coil region" evidence="1">
    <location>
        <begin position="65"/>
        <end position="94"/>
    </location>
</feature>
<name>A0A3N2RGZ0_LYSEN</name>
<evidence type="ECO:0000256" key="1">
    <source>
        <dbReference type="SAM" id="Coils"/>
    </source>
</evidence>
<keyword evidence="3" id="KW-0732">Signal</keyword>
<protein>
    <recommendedName>
        <fullName evidence="6">Lipoprotein</fullName>
    </recommendedName>
</protein>
<gene>
    <name evidence="4" type="ORF">D9T17_12030</name>
</gene>
<dbReference type="Proteomes" id="UP000275910">
    <property type="component" value="Unassembled WGS sequence"/>
</dbReference>
<evidence type="ECO:0000313" key="4">
    <source>
        <dbReference type="EMBL" id="ROU06725.1"/>
    </source>
</evidence>
<dbReference type="AlphaFoldDB" id="A0A3N2RGZ0"/>
<feature type="compositionally biased region" description="Low complexity" evidence="2">
    <location>
        <begin position="43"/>
        <end position="60"/>
    </location>
</feature>
<dbReference type="PROSITE" id="PS51257">
    <property type="entry name" value="PROKAR_LIPOPROTEIN"/>
    <property type="match status" value="1"/>
</dbReference>
<proteinExistence type="predicted"/>
<organism evidence="4 5">
    <name type="scientific">Lysobacter enzymogenes</name>
    <dbReference type="NCBI Taxonomy" id="69"/>
    <lineage>
        <taxon>Bacteria</taxon>
        <taxon>Pseudomonadati</taxon>
        <taxon>Pseudomonadota</taxon>
        <taxon>Gammaproteobacteria</taxon>
        <taxon>Lysobacterales</taxon>
        <taxon>Lysobacteraceae</taxon>
        <taxon>Lysobacter</taxon>
    </lineage>
</organism>
<sequence>MKALTIAALLAASACAYAQDNGSDPGTAANAGSNDTRQKIDGDAQSGGATDTDTGTGASAPDPRLKEIDDEIALIKKRTELLEEEKKLQEAKKNSLGAKYPVATIADLKKGDASNYENTAFLANWALSANMTALKPVLPQDTVCSRVLVSDDPAIAGKMLAARSIETTVDSLRAATGRWLADAAHAKPAAADRNKKNEGGYLSAITLGQSLVTQTLDMLKYFRTDIDFKPVTVKLSDAALRSIAADACPGGARLPSMAAPRDSALLNEYARLLIAGESVRLQSDKDNAALPASLKARGAALVAGIDALKTQLSSNDGGIPALVTAAQLLAHRDASQILSIQVMDQGGTVYKRSNLFFLSPKVSYVTAASVTYTLSDLHDGRVRWQQTRQVRAQLNQRFAPWSVPEAADGATSTTVVMK</sequence>
<reference evidence="4 5" key="1">
    <citation type="submission" date="2018-10" db="EMBL/GenBank/DDBJ databases">
        <title>The genome of Lysobacter enzymogenes OH11.</title>
        <authorList>
            <person name="Liu F."/>
            <person name="Zhao Y."/>
            <person name="Qian G."/>
            <person name="Chen Y."/>
            <person name="Xu H."/>
        </authorList>
    </citation>
    <scope>NUCLEOTIDE SEQUENCE [LARGE SCALE GENOMIC DNA]</scope>
    <source>
        <strain evidence="4 5">OH11</strain>
    </source>
</reference>
<evidence type="ECO:0000313" key="5">
    <source>
        <dbReference type="Proteomes" id="UP000275910"/>
    </source>
</evidence>
<dbReference type="EMBL" id="RCTY01000030">
    <property type="protein sequence ID" value="ROU06725.1"/>
    <property type="molecule type" value="Genomic_DNA"/>
</dbReference>
<keyword evidence="1" id="KW-0175">Coiled coil</keyword>
<evidence type="ECO:0000256" key="2">
    <source>
        <dbReference type="SAM" id="MobiDB-lite"/>
    </source>
</evidence>
<feature type="signal peptide" evidence="3">
    <location>
        <begin position="1"/>
        <end position="18"/>
    </location>
</feature>
<feature type="region of interest" description="Disordered" evidence="2">
    <location>
        <begin position="21"/>
        <end position="64"/>
    </location>
</feature>
<feature type="compositionally biased region" description="Polar residues" evidence="2">
    <location>
        <begin position="21"/>
        <end position="35"/>
    </location>
</feature>
<evidence type="ECO:0008006" key="6">
    <source>
        <dbReference type="Google" id="ProtNLM"/>
    </source>
</evidence>